<name>A0A4R5W3W9_9BURK</name>
<organism evidence="2 3">
    <name type="scientific">Sapientia aquatica</name>
    <dbReference type="NCBI Taxonomy" id="1549640"/>
    <lineage>
        <taxon>Bacteria</taxon>
        <taxon>Pseudomonadati</taxon>
        <taxon>Pseudomonadota</taxon>
        <taxon>Betaproteobacteria</taxon>
        <taxon>Burkholderiales</taxon>
        <taxon>Oxalobacteraceae</taxon>
        <taxon>Sapientia</taxon>
    </lineage>
</organism>
<dbReference type="Proteomes" id="UP000294829">
    <property type="component" value="Unassembled WGS sequence"/>
</dbReference>
<keyword evidence="1" id="KW-0732">Signal</keyword>
<comment type="caution">
    <text evidence="2">The sequence shown here is derived from an EMBL/GenBank/DDBJ whole genome shotgun (WGS) entry which is preliminary data.</text>
</comment>
<sequence length="431" mass="47005">MTTLRISALVLFLYAAQVLADPAPEIPPSNSAMDSDTAMNSHMMSGMYGNHPMSREASGTSWQPDSSVQEGIHNMDGDWMTMVHGFANAIYDNQGGPRGQAKSFSNSMLMVMAQRDVEGGTIGLRSMVSLDPLMGKSGYPELFQTGETADGKTYLIDRQHPHNLFMELAATYSTPISSSSSIFIYAGLPGEPALGPAAFMHRFSGQDNVEAPITHHWLDSTHVTNGVVTVGYVVKNWKLESSVFHGREPDQYRYQIEPGKLDSNSVRLSYNPTPNWSMQVSYGHITSPEALEPDVNVNRTTASVTSNIPGDDTNWQTTLAWGRNAPSAGLSSNAYLIESALSLGHTHTFFGRGELVDKDELFANTPTSPLAGENFRVGKVSAGYIYDFPSDFNYKIGVGGLLSRYSIPTELTPTYGANPSSMMLFVRVKIQ</sequence>
<feature type="chain" id="PRO_5020483500" description="Porin" evidence="1">
    <location>
        <begin position="21"/>
        <end position="431"/>
    </location>
</feature>
<keyword evidence="3" id="KW-1185">Reference proteome</keyword>
<gene>
    <name evidence="2" type="ORF">E2I14_10630</name>
</gene>
<dbReference type="EMBL" id="SMYL01000004">
    <property type="protein sequence ID" value="TDK66039.1"/>
    <property type="molecule type" value="Genomic_DNA"/>
</dbReference>
<feature type="signal peptide" evidence="1">
    <location>
        <begin position="1"/>
        <end position="20"/>
    </location>
</feature>
<evidence type="ECO:0008006" key="4">
    <source>
        <dbReference type="Google" id="ProtNLM"/>
    </source>
</evidence>
<reference evidence="2 3" key="1">
    <citation type="submission" date="2019-03" db="EMBL/GenBank/DDBJ databases">
        <title>Sapientia aquatica gen. nov., sp. nov., isolated from a crater lake.</title>
        <authorList>
            <person name="Felfoldi T."/>
            <person name="Szabo A."/>
            <person name="Toth E."/>
            <person name="Schumann P."/>
            <person name="Keki Z."/>
            <person name="Marialigeti K."/>
            <person name="Mathe I."/>
        </authorList>
    </citation>
    <scope>NUCLEOTIDE SEQUENCE [LARGE SCALE GENOMIC DNA]</scope>
    <source>
        <strain evidence="2 3">SA-152</strain>
    </source>
</reference>
<dbReference type="AlphaFoldDB" id="A0A4R5W3W9"/>
<evidence type="ECO:0000313" key="2">
    <source>
        <dbReference type="EMBL" id="TDK66039.1"/>
    </source>
</evidence>
<proteinExistence type="predicted"/>
<dbReference type="RefSeq" id="WP_133328235.1">
    <property type="nucleotide sequence ID" value="NZ_SMYL01000004.1"/>
</dbReference>
<dbReference type="OrthoDB" id="8719886at2"/>
<evidence type="ECO:0000313" key="3">
    <source>
        <dbReference type="Proteomes" id="UP000294829"/>
    </source>
</evidence>
<protein>
    <recommendedName>
        <fullName evidence="4">Porin</fullName>
    </recommendedName>
</protein>
<accession>A0A4R5W3W9</accession>
<evidence type="ECO:0000256" key="1">
    <source>
        <dbReference type="SAM" id="SignalP"/>
    </source>
</evidence>